<proteinExistence type="predicted"/>
<dbReference type="Pfam" id="PF08241">
    <property type="entry name" value="Methyltransf_11"/>
    <property type="match status" value="1"/>
</dbReference>
<dbReference type="Proteomes" id="UP000676565">
    <property type="component" value="Unassembled WGS sequence"/>
</dbReference>
<dbReference type="PANTHER" id="PTHR42912">
    <property type="entry name" value="METHYLTRANSFERASE"/>
    <property type="match status" value="1"/>
</dbReference>
<name>A0ABS5BZT6_9BACT</name>
<protein>
    <submittedName>
        <fullName evidence="2">Class I SAM-dependent methyltransferase</fullName>
    </submittedName>
</protein>
<organism evidence="2 3">
    <name type="scientific">Gemmata palustris</name>
    <dbReference type="NCBI Taxonomy" id="2822762"/>
    <lineage>
        <taxon>Bacteria</taxon>
        <taxon>Pseudomonadati</taxon>
        <taxon>Planctomycetota</taxon>
        <taxon>Planctomycetia</taxon>
        <taxon>Gemmatales</taxon>
        <taxon>Gemmataceae</taxon>
        <taxon>Gemmata</taxon>
    </lineage>
</organism>
<dbReference type="EMBL" id="JAGKQQ010000001">
    <property type="protein sequence ID" value="MBP3959209.1"/>
    <property type="molecule type" value="Genomic_DNA"/>
</dbReference>
<dbReference type="CDD" id="cd02440">
    <property type="entry name" value="AdoMet_MTases"/>
    <property type="match status" value="1"/>
</dbReference>
<evidence type="ECO:0000259" key="1">
    <source>
        <dbReference type="Pfam" id="PF08241"/>
    </source>
</evidence>
<reference evidence="2 3" key="1">
    <citation type="submission" date="2021-04" db="EMBL/GenBank/DDBJ databases">
        <authorList>
            <person name="Ivanova A."/>
        </authorList>
    </citation>
    <scope>NUCLEOTIDE SEQUENCE [LARGE SCALE GENOMIC DNA]</scope>
    <source>
        <strain evidence="2 3">G18</strain>
    </source>
</reference>
<comment type="caution">
    <text evidence="2">The sequence shown here is derived from an EMBL/GenBank/DDBJ whole genome shotgun (WGS) entry which is preliminary data.</text>
</comment>
<gene>
    <name evidence="2" type="ORF">J8F10_28530</name>
</gene>
<keyword evidence="2" id="KW-0489">Methyltransferase</keyword>
<dbReference type="Gene3D" id="3.40.50.150">
    <property type="entry name" value="Vaccinia Virus protein VP39"/>
    <property type="match status" value="1"/>
</dbReference>
<dbReference type="GO" id="GO:0008168">
    <property type="term" value="F:methyltransferase activity"/>
    <property type="evidence" value="ECO:0007669"/>
    <property type="project" value="UniProtKB-KW"/>
</dbReference>
<dbReference type="SUPFAM" id="SSF53335">
    <property type="entry name" value="S-adenosyl-L-methionine-dependent methyltransferases"/>
    <property type="match status" value="1"/>
</dbReference>
<evidence type="ECO:0000313" key="3">
    <source>
        <dbReference type="Proteomes" id="UP000676565"/>
    </source>
</evidence>
<accession>A0ABS5BZT6</accession>
<dbReference type="InterPro" id="IPR029063">
    <property type="entry name" value="SAM-dependent_MTases_sf"/>
</dbReference>
<dbReference type="PANTHER" id="PTHR42912:SF98">
    <property type="entry name" value="UNCHARACTERISED METHYLTRANSFERASE RV1498C"/>
    <property type="match status" value="1"/>
</dbReference>
<keyword evidence="3" id="KW-1185">Reference proteome</keyword>
<evidence type="ECO:0000313" key="2">
    <source>
        <dbReference type="EMBL" id="MBP3959209.1"/>
    </source>
</evidence>
<dbReference type="RefSeq" id="WP_210659792.1">
    <property type="nucleotide sequence ID" value="NZ_JAGKQQ010000001.1"/>
</dbReference>
<dbReference type="InterPro" id="IPR013216">
    <property type="entry name" value="Methyltransf_11"/>
</dbReference>
<sequence length="286" mass="31778">MRTRDLLRFVPGLSRLVRVLDSRERESRLLTEECWRLANENHRLKAATGKPRAKRIAPAAEEALIPPDVLRLMVAGTDDAEWFLTAGQRAADSLTALLAKTGIRIEQCDRILDFGCGCGRVIRHLRHLPAELHGCDSNPVGVEWCAENLPFGQFAVNALESPLPYDAGSFDLVYAFSVFTHLPLHLQTHWMHELRRVLKPGGVAVISLHGDAMLGRLTRAERADYRAGRFVVRGGDLAGTNHCATFHPPQFVRTVLADGFEVLDMAPEGAKGNPPQDAWVLRRTRA</sequence>
<dbReference type="GO" id="GO:0032259">
    <property type="term" value="P:methylation"/>
    <property type="evidence" value="ECO:0007669"/>
    <property type="project" value="UniProtKB-KW"/>
</dbReference>
<dbReference type="InterPro" id="IPR050508">
    <property type="entry name" value="Methyltransf_Superfamily"/>
</dbReference>
<keyword evidence="2" id="KW-0808">Transferase</keyword>
<feature type="domain" description="Methyltransferase type 11" evidence="1">
    <location>
        <begin position="112"/>
        <end position="206"/>
    </location>
</feature>